<reference evidence="2 3" key="1">
    <citation type="submission" date="2023-06" db="EMBL/GenBank/DDBJ databases">
        <title>Genome sequence of Methanimicrococcus sp. At1.</title>
        <authorList>
            <person name="Protasov E."/>
            <person name="Platt K."/>
            <person name="Poehlein A."/>
            <person name="Daniel R."/>
            <person name="Brune A."/>
        </authorList>
    </citation>
    <scope>NUCLEOTIDE SEQUENCE [LARGE SCALE GENOMIC DNA]</scope>
    <source>
        <strain evidence="2 3">At1</strain>
    </source>
</reference>
<dbReference type="InterPro" id="IPR045886">
    <property type="entry name" value="ThiF/MoeB/HesA"/>
</dbReference>
<dbReference type="Pfam" id="PF00899">
    <property type="entry name" value="ThiF"/>
    <property type="match status" value="1"/>
</dbReference>
<evidence type="ECO:0000313" key="3">
    <source>
        <dbReference type="Proteomes" id="UP001272052"/>
    </source>
</evidence>
<dbReference type="SUPFAM" id="SSF69572">
    <property type="entry name" value="Activating enzymes of the ubiquitin-like proteins"/>
    <property type="match status" value="1"/>
</dbReference>
<dbReference type="Proteomes" id="UP001272052">
    <property type="component" value="Unassembled WGS sequence"/>
</dbReference>
<accession>A0ABU3VRX3</accession>
<sequence length="270" mass="28789">MDSNQPHTKCDCSTPASGRYARQLPLFGHLGQQKLADASVFIAGAGGLGSPAATYLAAAGVGKIVLLDCDTVDQTNLNRQFLHHESDVGRKKAESGADKLKAMNSEIQVDSICGLLTKENVEKLIGDCQIIVDALDNDQTRGLLAAFAVRTKRPYFHAAVSGFRGQLASFYPEDGPCYFCAFPEAESEAYETNETNESKKPVFPIVGAAAGIIGSMQANEIIKYITGAGKNNAGKLFIWDGLTNCFSTIDVEKDPDCPVCGAGGVCEIRK</sequence>
<protein>
    <submittedName>
        <fullName evidence="2">Molybdopterin-synthase adenylyltransferase</fullName>
        <ecNumber evidence="2">2.7.7.80</ecNumber>
    </submittedName>
</protein>
<organism evidence="2 3">
    <name type="scientific">Methanimicrococcus hacksteinii</name>
    <dbReference type="NCBI Taxonomy" id="3028293"/>
    <lineage>
        <taxon>Archaea</taxon>
        <taxon>Methanobacteriati</taxon>
        <taxon>Methanobacteriota</taxon>
        <taxon>Stenosarchaea group</taxon>
        <taxon>Methanomicrobia</taxon>
        <taxon>Methanosarcinales</taxon>
        <taxon>Methanosarcinaceae</taxon>
        <taxon>Methanimicrococcus</taxon>
    </lineage>
</organism>
<dbReference type="PANTHER" id="PTHR10953">
    <property type="entry name" value="UBIQUITIN-ACTIVATING ENZYME E1"/>
    <property type="match status" value="1"/>
</dbReference>
<comment type="caution">
    <text evidence="2">The sequence shown here is derived from an EMBL/GenBank/DDBJ whole genome shotgun (WGS) entry which is preliminary data.</text>
</comment>
<dbReference type="RefSeq" id="WP_318786067.1">
    <property type="nucleotide sequence ID" value="NZ_JAWDKC010000020.1"/>
</dbReference>
<dbReference type="GO" id="GO:0061605">
    <property type="term" value="F:molybdopterin-synthase adenylyltransferase activity"/>
    <property type="evidence" value="ECO:0007669"/>
    <property type="project" value="UniProtKB-EC"/>
</dbReference>
<evidence type="ECO:0000313" key="2">
    <source>
        <dbReference type="EMBL" id="MDV0445645.1"/>
    </source>
</evidence>
<name>A0ABU3VRX3_9EURY</name>
<dbReference type="Gene3D" id="3.40.50.720">
    <property type="entry name" value="NAD(P)-binding Rossmann-like Domain"/>
    <property type="match status" value="1"/>
</dbReference>
<evidence type="ECO:0000259" key="1">
    <source>
        <dbReference type="Pfam" id="PF00899"/>
    </source>
</evidence>
<keyword evidence="3" id="KW-1185">Reference proteome</keyword>
<feature type="domain" description="THIF-type NAD/FAD binding fold" evidence="1">
    <location>
        <begin position="20"/>
        <end position="259"/>
    </location>
</feature>
<dbReference type="EC" id="2.7.7.80" evidence="2"/>
<dbReference type="InterPro" id="IPR035985">
    <property type="entry name" value="Ubiquitin-activating_enz"/>
</dbReference>
<proteinExistence type="predicted"/>
<dbReference type="EMBL" id="JAWDKC010000020">
    <property type="protein sequence ID" value="MDV0445645.1"/>
    <property type="molecule type" value="Genomic_DNA"/>
</dbReference>
<dbReference type="InterPro" id="IPR000594">
    <property type="entry name" value="ThiF_NAD_FAD-bd"/>
</dbReference>
<gene>
    <name evidence="2" type="primary">moeB</name>
    <name evidence="2" type="ORF">MmiAt1_12340</name>
</gene>
<dbReference type="PANTHER" id="PTHR10953:SF102">
    <property type="entry name" value="ADENYLYLTRANSFERASE AND SULFURTRANSFERASE MOCS3"/>
    <property type="match status" value="1"/>
</dbReference>
<dbReference type="CDD" id="cd00757">
    <property type="entry name" value="ThiF_MoeB_HesA_family"/>
    <property type="match status" value="1"/>
</dbReference>
<keyword evidence="2" id="KW-0808">Transferase</keyword>
<keyword evidence="2" id="KW-0548">Nucleotidyltransferase</keyword>